<evidence type="ECO:0000313" key="4">
    <source>
        <dbReference type="EMBL" id="AKJ03368.1"/>
    </source>
</evidence>
<protein>
    <submittedName>
        <fullName evidence="4">Glycine amidinotransferase</fullName>
    </submittedName>
</protein>
<dbReference type="GO" id="GO:0006601">
    <property type="term" value="P:creatine biosynthetic process"/>
    <property type="evidence" value="ECO:0007669"/>
    <property type="project" value="TreeGrafter"/>
</dbReference>
<dbReference type="PANTHER" id="PTHR10488:SF1">
    <property type="entry name" value="GLYCINE AMIDINOTRANSFERASE, MITOCHONDRIAL"/>
    <property type="match status" value="1"/>
</dbReference>
<name>A0AAC8QA23_9BACT</name>
<dbReference type="InterPro" id="IPR033195">
    <property type="entry name" value="AmidinoTrfase"/>
</dbReference>
<dbReference type="GO" id="GO:0015068">
    <property type="term" value="F:glycine amidinotransferase activity"/>
    <property type="evidence" value="ECO:0007669"/>
    <property type="project" value="TreeGrafter"/>
</dbReference>
<organism evidence="4 6">
    <name type="scientific">Archangium gephyra</name>
    <dbReference type="NCBI Taxonomy" id="48"/>
    <lineage>
        <taxon>Bacteria</taxon>
        <taxon>Pseudomonadati</taxon>
        <taxon>Myxococcota</taxon>
        <taxon>Myxococcia</taxon>
        <taxon>Myxococcales</taxon>
        <taxon>Cystobacterineae</taxon>
        <taxon>Archangiaceae</taxon>
        <taxon>Archangium</taxon>
    </lineage>
</organism>
<dbReference type="KEGG" id="age:AA314_04994"/>
<evidence type="ECO:0000256" key="1">
    <source>
        <dbReference type="ARBA" id="ARBA00006943"/>
    </source>
</evidence>
<proteinExistence type="inferred from homology"/>
<reference evidence="5 7" key="2">
    <citation type="submission" date="2018-08" db="EMBL/GenBank/DDBJ databases">
        <title>Genomic Encyclopedia of Archaeal and Bacterial Type Strains, Phase II (KMG-II): from individual species to whole genera.</title>
        <authorList>
            <person name="Goeker M."/>
        </authorList>
    </citation>
    <scope>NUCLEOTIDE SEQUENCE [LARGE SCALE GENOMIC DNA]</scope>
    <source>
        <strain evidence="5 7">DSM 2261</strain>
    </source>
</reference>
<feature type="active site" evidence="3">
    <location>
        <position position="253"/>
    </location>
</feature>
<evidence type="ECO:0000313" key="5">
    <source>
        <dbReference type="EMBL" id="REG24123.1"/>
    </source>
</evidence>
<dbReference type="Proteomes" id="UP000035579">
    <property type="component" value="Chromosome"/>
</dbReference>
<evidence type="ECO:0000313" key="7">
    <source>
        <dbReference type="Proteomes" id="UP000256345"/>
    </source>
</evidence>
<dbReference type="PANTHER" id="PTHR10488">
    <property type="entry name" value="GLYCINE AMIDINOTRANSFERASE, MITOCHONDRIAL"/>
    <property type="match status" value="1"/>
</dbReference>
<keyword evidence="2" id="KW-0808">Transferase</keyword>
<gene>
    <name evidence="4" type="ORF">AA314_04994</name>
    <name evidence="5" type="ORF">ATI61_115165</name>
</gene>
<dbReference type="EMBL" id="CP011509">
    <property type="protein sequence ID" value="AKJ03368.1"/>
    <property type="molecule type" value="Genomic_DNA"/>
</dbReference>
<dbReference type="EMBL" id="QUMU01000015">
    <property type="protein sequence ID" value="REG24123.1"/>
    <property type="molecule type" value="Genomic_DNA"/>
</dbReference>
<feature type="active site" evidence="3">
    <location>
        <position position="200"/>
    </location>
</feature>
<comment type="similarity">
    <text evidence="1">Belongs to the amidinotransferase family.</text>
</comment>
<dbReference type="CDD" id="cd21136">
    <property type="entry name" value="amidinotransferase_AGAT-like"/>
    <property type="match status" value="1"/>
</dbReference>
<dbReference type="Gene3D" id="3.75.10.10">
    <property type="entry name" value="L-arginine/glycine Amidinotransferase, Chain A"/>
    <property type="match status" value="1"/>
</dbReference>
<dbReference type="RefSeq" id="WP_047857447.1">
    <property type="nucleotide sequence ID" value="NZ_CP011509.1"/>
</dbReference>
<evidence type="ECO:0000256" key="2">
    <source>
        <dbReference type="ARBA" id="ARBA00022679"/>
    </source>
</evidence>
<accession>A0AAC8QA23</accession>
<evidence type="ECO:0000313" key="6">
    <source>
        <dbReference type="Proteomes" id="UP000035579"/>
    </source>
</evidence>
<dbReference type="SUPFAM" id="SSF55909">
    <property type="entry name" value="Pentein"/>
    <property type="match status" value="1"/>
</dbReference>
<keyword evidence="7" id="KW-1185">Reference proteome</keyword>
<dbReference type="AlphaFoldDB" id="A0AAC8QA23"/>
<reference evidence="4 6" key="1">
    <citation type="submission" date="2015-05" db="EMBL/GenBank/DDBJ databases">
        <title>Genome assembly of Archangium gephyra DSM 2261.</title>
        <authorList>
            <person name="Sharma G."/>
            <person name="Subramanian S."/>
        </authorList>
    </citation>
    <scope>NUCLEOTIDE SEQUENCE [LARGE SCALE GENOMIC DNA]</scope>
    <source>
        <strain evidence="4 6">DSM 2261</strain>
    </source>
</reference>
<sequence length="370" mass="42344">MRPSPIRPEPTPARSPVNIHNEWDPLEEIIVGSLEGMVIPPWEPGMAGPMYEPHFPLFKTQGGKPWPAELARKAEQELEGLVRVLEAEGVKVRRPAPVDWSKAFSSPDWKSPSGLGAANPRDSLLVIGNEIIETPMAWRSRYFETLAFKPLLKEYWAAGAGWVSAPRPQLHDELYVKDFVQPKQGELGRFVLTDHEPIFDAADVIKCGRDIFVGLSSTCNHAGVEWLRRYLRDRHGDTYRVHELLFDDQHPMHIDATFYPLAPGKLLIHPQRVVKVPEIFKSWDVFQAPEPHIPDEHPLYFSSKWMNLNMLMLDEKRVIATKGEERTLELLKKKGFEPIPIPFWNFNNFGGSFHCATLDIRRQGSLQSYF</sequence>
<evidence type="ECO:0000256" key="3">
    <source>
        <dbReference type="PIRSR" id="PIRSR633195-1"/>
    </source>
</evidence>
<dbReference type="Proteomes" id="UP000256345">
    <property type="component" value="Unassembled WGS sequence"/>
</dbReference>
<feature type="active site" description="Amidino-cysteine intermediate" evidence="3">
    <location>
        <position position="355"/>
    </location>
</feature>